<dbReference type="Proteomes" id="UP001500888">
    <property type="component" value="Unassembled WGS sequence"/>
</dbReference>
<sequence length="94" mass="10768">MFLKFLFEEQAVDNWFGELKGDPHAVESVVNHVHLWDVIAPRSRAEYQVLSELAIRIGEMWSAALERAFPARRFLVTVTDEATDYGPTVSFRSV</sequence>
<proteinExistence type="predicted"/>
<name>A0ABP7JDH3_9ACTN</name>
<protein>
    <submittedName>
        <fullName evidence="1">Uncharacterized protein</fullName>
    </submittedName>
</protein>
<comment type="caution">
    <text evidence="1">The sequence shown here is derived from an EMBL/GenBank/DDBJ whole genome shotgun (WGS) entry which is preliminary data.</text>
</comment>
<keyword evidence="2" id="KW-1185">Reference proteome</keyword>
<dbReference type="EMBL" id="BAAAZR010000052">
    <property type="protein sequence ID" value="GAA3841232.1"/>
    <property type="molecule type" value="Genomic_DNA"/>
</dbReference>
<accession>A0ABP7JDH3</accession>
<reference evidence="2" key="1">
    <citation type="journal article" date="2019" name="Int. J. Syst. Evol. Microbiol.">
        <title>The Global Catalogue of Microorganisms (GCM) 10K type strain sequencing project: providing services to taxonomists for standard genome sequencing and annotation.</title>
        <authorList>
            <consortium name="The Broad Institute Genomics Platform"/>
            <consortium name="The Broad Institute Genome Sequencing Center for Infectious Disease"/>
            <person name="Wu L."/>
            <person name="Ma J."/>
        </authorList>
    </citation>
    <scope>NUCLEOTIDE SEQUENCE [LARGE SCALE GENOMIC DNA]</scope>
    <source>
        <strain evidence="2">JCM 16908</strain>
    </source>
</reference>
<evidence type="ECO:0000313" key="1">
    <source>
        <dbReference type="EMBL" id="GAA3841232.1"/>
    </source>
</evidence>
<organism evidence="1 2">
    <name type="scientific">Sphaerisporangium flaviroseum</name>
    <dbReference type="NCBI Taxonomy" id="509199"/>
    <lineage>
        <taxon>Bacteria</taxon>
        <taxon>Bacillati</taxon>
        <taxon>Actinomycetota</taxon>
        <taxon>Actinomycetes</taxon>
        <taxon>Streptosporangiales</taxon>
        <taxon>Streptosporangiaceae</taxon>
        <taxon>Sphaerisporangium</taxon>
    </lineage>
</organism>
<evidence type="ECO:0000313" key="2">
    <source>
        <dbReference type="Proteomes" id="UP001500888"/>
    </source>
</evidence>
<gene>
    <name evidence="1" type="ORF">GCM10022226_74580</name>
</gene>